<dbReference type="RefSeq" id="WP_203927644.1">
    <property type="nucleotide sequence ID" value="NZ_BOPH01000029.1"/>
</dbReference>
<dbReference type="SMART" id="SM00316">
    <property type="entry name" value="S1"/>
    <property type="match status" value="2"/>
</dbReference>
<dbReference type="PANTHER" id="PTHR10724:SF7">
    <property type="entry name" value="SMALL RIBOSOMAL SUBUNIT PROTEIN BS1C"/>
    <property type="match status" value="1"/>
</dbReference>
<gene>
    <name evidence="5" type="ORF">Voc01_026100</name>
</gene>
<dbReference type="EMBL" id="BOPH01000029">
    <property type="protein sequence ID" value="GIJ67693.1"/>
    <property type="molecule type" value="Genomic_DNA"/>
</dbReference>
<dbReference type="SUPFAM" id="SSF50249">
    <property type="entry name" value="Nucleic acid-binding proteins"/>
    <property type="match status" value="2"/>
</dbReference>
<dbReference type="GO" id="GO:0003735">
    <property type="term" value="F:structural constituent of ribosome"/>
    <property type="evidence" value="ECO:0007669"/>
    <property type="project" value="TreeGrafter"/>
</dbReference>
<dbReference type="GO" id="GO:0003729">
    <property type="term" value="F:mRNA binding"/>
    <property type="evidence" value="ECO:0007669"/>
    <property type="project" value="TreeGrafter"/>
</dbReference>
<dbReference type="InterPro" id="IPR012340">
    <property type="entry name" value="NA-bd_OB-fold"/>
</dbReference>
<evidence type="ECO:0000313" key="5">
    <source>
        <dbReference type="EMBL" id="GIJ67693.1"/>
    </source>
</evidence>
<evidence type="ECO:0000256" key="1">
    <source>
        <dbReference type="ARBA" id="ARBA00006767"/>
    </source>
</evidence>
<comment type="caution">
    <text evidence="5">The sequence shown here is derived from an EMBL/GenBank/DDBJ whole genome shotgun (WGS) entry which is preliminary data.</text>
</comment>
<evidence type="ECO:0000259" key="4">
    <source>
        <dbReference type="PROSITE" id="PS50126"/>
    </source>
</evidence>
<keyword evidence="2" id="KW-0689">Ribosomal protein</keyword>
<keyword evidence="6" id="KW-1185">Reference proteome</keyword>
<name>A0A8J4EAR5_9ACTN</name>
<dbReference type="AlphaFoldDB" id="A0A8J4EAR5"/>
<dbReference type="InterPro" id="IPR003029">
    <property type="entry name" value="S1_domain"/>
</dbReference>
<dbReference type="Gene3D" id="2.40.50.140">
    <property type="entry name" value="Nucleic acid-binding proteins"/>
    <property type="match status" value="2"/>
</dbReference>
<evidence type="ECO:0000313" key="6">
    <source>
        <dbReference type="Proteomes" id="UP000635606"/>
    </source>
</evidence>
<dbReference type="Proteomes" id="UP000635606">
    <property type="component" value="Unassembled WGS sequence"/>
</dbReference>
<dbReference type="PANTHER" id="PTHR10724">
    <property type="entry name" value="30S RIBOSOMAL PROTEIN S1"/>
    <property type="match status" value="1"/>
</dbReference>
<reference evidence="5" key="1">
    <citation type="submission" date="2021-01" db="EMBL/GenBank/DDBJ databases">
        <title>Whole genome shotgun sequence of Virgisporangium ochraceum NBRC 16418.</title>
        <authorList>
            <person name="Komaki H."/>
            <person name="Tamura T."/>
        </authorList>
    </citation>
    <scope>NUCLEOTIDE SEQUENCE</scope>
    <source>
        <strain evidence="5">NBRC 16418</strain>
    </source>
</reference>
<feature type="domain" description="S1 motif" evidence="4">
    <location>
        <begin position="16"/>
        <end position="85"/>
    </location>
</feature>
<comment type="similarity">
    <text evidence="1">Belongs to the bacterial ribosomal protein bS1 family.</text>
</comment>
<organism evidence="5 6">
    <name type="scientific">Virgisporangium ochraceum</name>
    <dbReference type="NCBI Taxonomy" id="65505"/>
    <lineage>
        <taxon>Bacteria</taxon>
        <taxon>Bacillati</taxon>
        <taxon>Actinomycetota</taxon>
        <taxon>Actinomycetes</taxon>
        <taxon>Micromonosporales</taxon>
        <taxon>Micromonosporaceae</taxon>
        <taxon>Virgisporangium</taxon>
    </lineage>
</organism>
<dbReference type="GO" id="GO:0006412">
    <property type="term" value="P:translation"/>
    <property type="evidence" value="ECO:0007669"/>
    <property type="project" value="TreeGrafter"/>
</dbReference>
<dbReference type="PROSITE" id="PS50126">
    <property type="entry name" value="S1"/>
    <property type="match status" value="2"/>
</dbReference>
<proteinExistence type="inferred from homology"/>
<feature type="domain" description="S1 motif" evidence="4">
    <location>
        <begin position="98"/>
        <end position="163"/>
    </location>
</feature>
<accession>A0A8J4EAR5</accession>
<dbReference type="GO" id="GO:0022627">
    <property type="term" value="C:cytosolic small ribosomal subunit"/>
    <property type="evidence" value="ECO:0007669"/>
    <property type="project" value="TreeGrafter"/>
</dbReference>
<evidence type="ECO:0000256" key="2">
    <source>
        <dbReference type="ARBA" id="ARBA00022980"/>
    </source>
</evidence>
<sequence length="165" mass="18018">MTGDQESAVLTTVRPGQIVTGTVTEIAPFSVTFVDIGGITAHINLPELSWRHVNHPADIVAVGQQISAEVLDVDLERVRVALSLKSLQADPLLDVQVGTIVTGPVTKLLPFGAFVRVEDLANGFEGLLHKFWLYERAVTEGDLVKVKIINVDVTRRTIELRLAEE</sequence>
<keyword evidence="3" id="KW-0687">Ribonucleoprotein</keyword>
<evidence type="ECO:0000256" key="3">
    <source>
        <dbReference type="ARBA" id="ARBA00023274"/>
    </source>
</evidence>
<dbReference type="InterPro" id="IPR050437">
    <property type="entry name" value="Ribos_protein_bS1-like"/>
</dbReference>
<dbReference type="Pfam" id="PF00575">
    <property type="entry name" value="S1"/>
    <property type="match status" value="2"/>
</dbReference>
<protein>
    <recommendedName>
        <fullName evidence="4">S1 motif domain-containing protein</fullName>
    </recommendedName>
</protein>